<dbReference type="Proteomes" id="UP000317550">
    <property type="component" value="Chromosome"/>
</dbReference>
<dbReference type="NCBIfam" id="TIGR00093">
    <property type="entry name" value="pseudouridine synthase"/>
    <property type="match status" value="1"/>
</dbReference>
<gene>
    <name evidence="9" type="ORF">FNU76_12755</name>
</gene>
<dbReference type="SUPFAM" id="SSF55174">
    <property type="entry name" value="Alpha-L RNA-binding motif"/>
    <property type="match status" value="1"/>
</dbReference>
<keyword evidence="3 7" id="KW-0413">Isomerase</keyword>
<accession>A0A516SMC5</accession>
<dbReference type="PROSITE" id="PS01149">
    <property type="entry name" value="PSI_RSU"/>
    <property type="match status" value="1"/>
</dbReference>
<dbReference type="GO" id="GO:0160136">
    <property type="term" value="F:16S rRNA pseudouridine(516) synthase activity"/>
    <property type="evidence" value="ECO:0007669"/>
    <property type="project" value="UniProtKB-EC"/>
</dbReference>
<dbReference type="InterPro" id="IPR006145">
    <property type="entry name" value="PsdUridine_synth_RsuA/RluA"/>
</dbReference>
<keyword evidence="10" id="KW-1185">Reference proteome</keyword>
<dbReference type="AlphaFoldDB" id="A0A516SMC5"/>
<dbReference type="OrthoDB" id="9807213at2"/>
<reference evidence="10" key="1">
    <citation type="submission" date="2019-07" db="EMBL/GenBank/DDBJ databases">
        <title>Chitinimonas sp. nov., isolated from Ny-Alesund, arctica soil.</title>
        <authorList>
            <person name="Xu Q."/>
            <person name="Peng F."/>
        </authorList>
    </citation>
    <scope>NUCLEOTIDE SEQUENCE [LARGE SCALE GENOMIC DNA]</scope>
    <source>
        <strain evidence="10">R3-44</strain>
    </source>
</reference>
<dbReference type="EC" id="5.4.99.-" evidence="7"/>
<evidence type="ECO:0000256" key="2">
    <source>
        <dbReference type="ARBA" id="ARBA00022884"/>
    </source>
</evidence>
<dbReference type="Gene3D" id="3.10.290.10">
    <property type="entry name" value="RNA-binding S4 domain"/>
    <property type="match status" value="1"/>
</dbReference>
<dbReference type="GO" id="GO:0000455">
    <property type="term" value="P:enzyme-directed rRNA pseudouridine synthesis"/>
    <property type="evidence" value="ECO:0007669"/>
    <property type="project" value="UniProtKB-ARBA"/>
</dbReference>
<evidence type="ECO:0000313" key="10">
    <source>
        <dbReference type="Proteomes" id="UP000317550"/>
    </source>
</evidence>
<protein>
    <recommendedName>
        <fullName evidence="7">Pseudouridine synthase</fullName>
        <ecNumber evidence="7">5.4.99.-</ecNumber>
    </recommendedName>
</protein>
<dbReference type="InterPro" id="IPR000748">
    <property type="entry name" value="PsdUridine_synth_RsuA/RluB/E/F"/>
</dbReference>
<feature type="domain" description="RNA-binding S4" evidence="8">
    <location>
        <begin position="1"/>
        <end position="69"/>
    </location>
</feature>
<dbReference type="InterPro" id="IPR020103">
    <property type="entry name" value="PsdUridine_synth_cat_dom_sf"/>
</dbReference>
<evidence type="ECO:0000256" key="7">
    <source>
        <dbReference type="RuleBase" id="RU003887"/>
    </source>
</evidence>
<dbReference type="InterPro" id="IPR036986">
    <property type="entry name" value="S4_RNA-bd_sf"/>
</dbReference>
<dbReference type="PANTHER" id="PTHR47683">
    <property type="entry name" value="PSEUDOURIDINE SYNTHASE FAMILY PROTEIN-RELATED"/>
    <property type="match status" value="1"/>
</dbReference>
<dbReference type="GO" id="GO:0003723">
    <property type="term" value="F:RNA binding"/>
    <property type="evidence" value="ECO:0007669"/>
    <property type="project" value="UniProtKB-KW"/>
</dbReference>
<dbReference type="CDD" id="cd00165">
    <property type="entry name" value="S4"/>
    <property type="match status" value="1"/>
</dbReference>
<dbReference type="InterPro" id="IPR020094">
    <property type="entry name" value="TruA/RsuA/RluB/E/F_N"/>
</dbReference>
<dbReference type="InterPro" id="IPR002942">
    <property type="entry name" value="S4_RNA-bd"/>
</dbReference>
<evidence type="ECO:0000259" key="8">
    <source>
        <dbReference type="SMART" id="SM00363"/>
    </source>
</evidence>
<dbReference type="InterPro" id="IPR042092">
    <property type="entry name" value="PsdUridine_s_RsuA/RluB/E/F_cat"/>
</dbReference>
<dbReference type="PANTHER" id="PTHR47683:SF4">
    <property type="entry name" value="PSEUDOURIDINE SYNTHASE"/>
    <property type="match status" value="1"/>
</dbReference>
<dbReference type="Pfam" id="PF00849">
    <property type="entry name" value="PseudoU_synth_2"/>
    <property type="match status" value="1"/>
</dbReference>
<evidence type="ECO:0000256" key="4">
    <source>
        <dbReference type="ARBA" id="ARBA00036749"/>
    </source>
</evidence>
<evidence type="ECO:0000256" key="3">
    <source>
        <dbReference type="ARBA" id="ARBA00023235"/>
    </source>
</evidence>
<comment type="similarity">
    <text evidence="1 7">Belongs to the pseudouridine synthase RsuA family.</text>
</comment>
<name>A0A516SMC5_9NEIS</name>
<comment type="function">
    <text evidence="5">Responsible for synthesis of pseudouridine from uracil-516 in 16S ribosomal RNA.</text>
</comment>
<dbReference type="Pfam" id="PF01479">
    <property type="entry name" value="S4"/>
    <property type="match status" value="1"/>
</dbReference>
<dbReference type="PROSITE" id="PS50889">
    <property type="entry name" value="S4"/>
    <property type="match status" value="1"/>
</dbReference>
<sequence>MPLERLLQSQGFGSRKEARGLIEAGRVRVDGLPCRRPEQAFDAAGLVLEVDGTAWPWREQLYLALHKPAGFECSRTPQHHASVFSLLPAHFVARGVQAVGRLDADTTGLLLLTDDGAFNHGLASPKRHIPKTYRVTAKHALTDELLARLLAGVQLHDEPAPLAALACRRLDETVLEITIDQGKYHQVKRMVAAAGNRVEALHRTGMGEVQLGAGCLAGLAEGQWCELDQTALALLRPVR</sequence>
<evidence type="ECO:0000256" key="5">
    <source>
        <dbReference type="ARBA" id="ARBA00037590"/>
    </source>
</evidence>
<organism evidence="9 10">
    <name type="scientific">Chitinimonas arctica</name>
    <dbReference type="NCBI Taxonomy" id="2594795"/>
    <lineage>
        <taxon>Bacteria</taxon>
        <taxon>Pseudomonadati</taxon>
        <taxon>Pseudomonadota</taxon>
        <taxon>Betaproteobacteria</taxon>
        <taxon>Neisseriales</taxon>
        <taxon>Chitinibacteraceae</taxon>
        <taxon>Chitinimonas</taxon>
    </lineage>
</organism>
<evidence type="ECO:0000313" key="9">
    <source>
        <dbReference type="EMBL" id="QDQ29303.1"/>
    </source>
</evidence>
<dbReference type="SUPFAM" id="SSF55120">
    <property type="entry name" value="Pseudouridine synthase"/>
    <property type="match status" value="1"/>
</dbReference>
<keyword evidence="2 6" id="KW-0694">RNA-binding</keyword>
<evidence type="ECO:0000256" key="1">
    <source>
        <dbReference type="ARBA" id="ARBA00008348"/>
    </source>
</evidence>
<dbReference type="InterPro" id="IPR018496">
    <property type="entry name" value="PsdUridine_synth_RsuA/RluB_CS"/>
</dbReference>
<dbReference type="KEGG" id="cari:FNU76_12755"/>
<dbReference type="CDD" id="cd02553">
    <property type="entry name" value="PseudoU_synth_RsuA"/>
    <property type="match status" value="1"/>
</dbReference>
<dbReference type="SMART" id="SM00363">
    <property type="entry name" value="S4"/>
    <property type="match status" value="1"/>
</dbReference>
<dbReference type="Gene3D" id="3.30.70.1560">
    <property type="entry name" value="Alpha-L RNA-binding motif"/>
    <property type="match status" value="1"/>
</dbReference>
<comment type="catalytic activity">
    <reaction evidence="4">
        <text>uridine(516) in 16S rRNA = pseudouridine(516) in 16S rRNA</text>
        <dbReference type="Rhea" id="RHEA:38867"/>
        <dbReference type="Rhea" id="RHEA-COMP:10089"/>
        <dbReference type="Rhea" id="RHEA-COMP:10090"/>
        <dbReference type="ChEBI" id="CHEBI:65314"/>
        <dbReference type="ChEBI" id="CHEBI:65315"/>
        <dbReference type="EC" id="5.4.99.19"/>
    </reaction>
</comment>
<dbReference type="InterPro" id="IPR050343">
    <property type="entry name" value="RsuA_PseudoU_synthase"/>
</dbReference>
<dbReference type="Gene3D" id="3.30.70.580">
    <property type="entry name" value="Pseudouridine synthase I, catalytic domain, N-terminal subdomain"/>
    <property type="match status" value="1"/>
</dbReference>
<proteinExistence type="inferred from homology"/>
<dbReference type="EMBL" id="CP041730">
    <property type="protein sequence ID" value="QDQ29303.1"/>
    <property type="molecule type" value="Genomic_DNA"/>
</dbReference>
<evidence type="ECO:0000256" key="6">
    <source>
        <dbReference type="PROSITE-ProRule" id="PRU00182"/>
    </source>
</evidence>